<name>A0A0V0XNE5_TRIPS</name>
<organism evidence="1 2">
    <name type="scientific">Trichinella pseudospiralis</name>
    <name type="common">Parasitic roundworm</name>
    <dbReference type="NCBI Taxonomy" id="6337"/>
    <lineage>
        <taxon>Eukaryota</taxon>
        <taxon>Metazoa</taxon>
        <taxon>Ecdysozoa</taxon>
        <taxon>Nematoda</taxon>
        <taxon>Enoplea</taxon>
        <taxon>Dorylaimia</taxon>
        <taxon>Trichinellida</taxon>
        <taxon>Trichinellidae</taxon>
        <taxon>Trichinella</taxon>
    </lineage>
</organism>
<evidence type="ECO:0000313" key="2">
    <source>
        <dbReference type="Proteomes" id="UP000054815"/>
    </source>
</evidence>
<protein>
    <submittedName>
        <fullName evidence="1">Uncharacterized protein</fullName>
    </submittedName>
</protein>
<dbReference type="AlphaFoldDB" id="A0A0V0XNE5"/>
<accession>A0A0V0XNE5</accession>
<gene>
    <name evidence="1" type="ORF">T4E_6016</name>
</gene>
<dbReference type="EMBL" id="JYDU01000198">
    <property type="protein sequence ID" value="KRX89453.1"/>
    <property type="molecule type" value="Genomic_DNA"/>
</dbReference>
<comment type="caution">
    <text evidence="1">The sequence shown here is derived from an EMBL/GenBank/DDBJ whole genome shotgun (WGS) entry which is preliminary data.</text>
</comment>
<proteinExistence type="predicted"/>
<dbReference type="Proteomes" id="UP000054815">
    <property type="component" value="Unassembled WGS sequence"/>
</dbReference>
<sequence>MAIVRSFAMQSAKGDVKNSRGKFVCATVFALAENPFSLHNCSQASLAVDGCIGSHGVAETADWNKSNGLLFAPFHPGQSKSKQTS</sequence>
<reference evidence="1 2" key="1">
    <citation type="submission" date="2015-01" db="EMBL/GenBank/DDBJ databases">
        <title>Evolution of Trichinella species and genotypes.</title>
        <authorList>
            <person name="Korhonen P.K."/>
            <person name="Edoardo P."/>
            <person name="Giuseppe L.R."/>
            <person name="Gasser R.B."/>
        </authorList>
    </citation>
    <scope>NUCLEOTIDE SEQUENCE [LARGE SCALE GENOMIC DNA]</scope>
    <source>
        <strain evidence="1">ISS141</strain>
    </source>
</reference>
<evidence type="ECO:0000313" key="1">
    <source>
        <dbReference type="EMBL" id="KRX89453.1"/>
    </source>
</evidence>